<proteinExistence type="predicted"/>
<accession>A0A934JYB0</accession>
<comment type="caution">
    <text evidence="2">The sequence shown here is derived from an EMBL/GenBank/DDBJ whole genome shotgun (WGS) entry which is preliminary data.</text>
</comment>
<evidence type="ECO:0000256" key="1">
    <source>
        <dbReference type="SAM" id="Phobius"/>
    </source>
</evidence>
<dbReference type="EMBL" id="JAEKNS010000158">
    <property type="protein sequence ID" value="MBJ7596349.1"/>
    <property type="molecule type" value="Genomic_DNA"/>
</dbReference>
<evidence type="ECO:0000313" key="3">
    <source>
        <dbReference type="Proteomes" id="UP000606991"/>
    </source>
</evidence>
<dbReference type="AlphaFoldDB" id="A0A934JYB0"/>
<evidence type="ECO:0000313" key="2">
    <source>
        <dbReference type="EMBL" id="MBJ7596349.1"/>
    </source>
</evidence>
<dbReference type="RefSeq" id="WP_337314314.1">
    <property type="nucleotide sequence ID" value="NZ_JAEKNS010000158.1"/>
</dbReference>
<organism evidence="2 3">
    <name type="scientific">Candidatus Aeolococcus gillhamiae</name>
    <dbReference type="NCBI Taxonomy" id="3127015"/>
    <lineage>
        <taxon>Bacteria</taxon>
        <taxon>Bacillati</taxon>
        <taxon>Candidatus Dormiibacterota</taxon>
        <taxon>Candidatus Dormibacteria</taxon>
        <taxon>Candidatus Aeolococcales</taxon>
        <taxon>Candidatus Aeolococcaceae</taxon>
        <taxon>Candidatus Aeolococcus</taxon>
    </lineage>
</organism>
<name>A0A934JYB0_9BACT</name>
<sequence>MAGRGTNRRLGAPVLPASELPSGLRTTRVIAYVQGGLGVLNGGLLVFGGAAFATALNLKGSGGAALIITIGVIVVLVSVLLIWGGVQLGALSRRARIGVLAYEYASIVLGVLSLSDPLQAGIRVILAGIAIYYLQFDAETKAAFAATGTGARPAV</sequence>
<feature type="transmembrane region" description="Helical" evidence="1">
    <location>
        <begin position="120"/>
        <end position="136"/>
    </location>
</feature>
<gene>
    <name evidence="2" type="ORF">JF886_16085</name>
</gene>
<feature type="transmembrane region" description="Helical" evidence="1">
    <location>
        <begin position="62"/>
        <end position="83"/>
    </location>
</feature>
<keyword evidence="1" id="KW-0812">Transmembrane</keyword>
<dbReference type="Proteomes" id="UP000606991">
    <property type="component" value="Unassembled WGS sequence"/>
</dbReference>
<feature type="transmembrane region" description="Helical" evidence="1">
    <location>
        <begin position="29"/>
        <end position="56"/>
    </location>
</feature>
<feature type="transmembrane region" description="Helical" evidence="1">
    <location>
        <begin position="95"/>
        <end position="114"/>
    </location>
</feature>
<keyword evidence="1" id="KW-1133">Transmembrane helix</keyword>
<keyword evidence="1" id="KW-0472">Membrane</keyword>
<protein>
    <submittedName>
        <fullName evidence="2">Uncharacterized protein</fullName>
    </submittedName>
</protein>
<reference evidence="2 3" key="1">
    <citation type="submission" date="2020-10" db="EMBL/GenBank/DDBJ databases">
        <title>Ca. Dormibacterota MAGs.</title>
        <authorList>
            <person name="Montgomery K."/>
        </authorList>
    </citation>
    <scope>NUCLEOTIDE SEQUENCE [LARGE SCALE GENOMIC DNA]</scope>
    <source>
        <strain evidence="2">SC8812_S17_18</strain>
    </source>
</reference>